<comment type="caution">
    <text evidence="1">The sequence shown here is derived from an EMBL/GenBank/DDBJ whole genome shotgun (WGS) entry which is preliminary data.</text>
</comment>
<proteinExistence type="predicted"/>
<reference evidence="1" key="1">
    <citation type="submission" date="2022-03" db="EMBL/GenBank/DDBJ databases">
        <authorList>
            <person name="Martin C."/>
        </authorList>
    </citation>
    <scope>NUCLEOTIDE SEQUENCE</scope>
</reference>
<gene>
    <name evidence="1" type="ORF">OFUS_LOCUS16984</name>
</gene>
<organism evidence="1 2">
    <name type="scientific">Owenia fusiformis</name>
    <name type="common">Polychaete worm</name>
    <dbReference type="NCBI Taxonomy" id="6347"/>
    <lineage>
        <taxon>Eukaryota</taxon>
        <taxon>Metazoa</taxon>
        <taxon>Spiralia</taxon>
        <taxon>Lophotrochozoa</taxon>
        <taxon>Annelida</taxon>
        <taxon>Polychaeta</taxon>
        <taxon>Sedentaria</taxon>
        <taxon>Canalipalpata</taxon>
        <taxon>Sabellida</taxon>
        <taxon>Oweniida</taxon>
        <taxon>Oweniidae</taxon>
        <taxon>Owenia</taxon>
    </lineage>
</organism>
<accession>A0A8J1XXP9</accession>
<protein>
    <submittedName>
        <fullName evidence="1">Uncharacterized protein</fullName>
    </submittedName>
</protein>
<name>A0A8J1XXP9_OWEFU</name>
<dbReference type="EMBL" id="CAIIXF020000008">
    <property type="protein sequence ID" value="CAH1791952.1"/>
    <property type="molecule type" value="Genomic_DNA"/>
</dbReference>
<dbReference type="OrthoDB" id="10069994at2759"/>
<dbReference type="AlphaFoldDB" id="A0A8J1XXP9"/>
<dbReference type="Proteomes" id="UP000749559">
    <property type="component" value="Unassembled WGS sequence"/>
</dbReference>
<evidence type="ECO:0000313" key="2">
    <source>
        <dbReference type="Proteomes" id="UP000749559"/>
    </source>
</evidence>
<keyword evidence="2" id="KW-1185">Reference proteome</keyword>
<evidence type="ECO:0000313" key="1">
    <source>
        <dbReference type="EMBL" id="CAH1791952.1"/>
    </source>
</evidence>
<sequence length="276" mass="31304">MAKMTTLFVLVNVCIALIAYRSSTYLQTDNISMDCVLNKVKSTSYGALDVIKTTSTAQAKSTQIWLTTSKDNIIVLTRDCTFATRDWLNSTIGNVIDWLNSMMGNVIDWLNSTIGNVIDTTHESISTVNDWVNEHIDDIAESDFGIWFMKNDPFKGRDTIERCIIHLLGILAIIACFIKVLIVETARLRYIPPKADDYQAYCRHIEALLSENDKPAKEMRVIPKHGLNKNQRRGIIDLSNKHLANVVLRRQEKERELKKKRKSKSLTSVLSVICGL</sequence>